<dbReference type="InterPro" id="IPR036680">
    <property type="entry name" value="SPOR-like_sf"/>
</dbReference>
<feature type="compositionally biased region" description="Low complexity" evidence="2">
    <location>
        <begin position="138"/>
        <end position="147"/>
    </location>
</feature>
<dbReference type="KEGG" id="rmr:Rmar_1520"/>
<keyword evidence="3" id="KW-0472">Membrane</keyword>
<dbReference type="InterPro" id="IPR010992">
    <property type="entry name" value="IHF-like_DNA-bd_dom_sf"/>
</dbReference>
<sequence>MSASLIQQLAERLGCTPEAAEAALRQYIDRIQKQLAQEGQAILPGLGHLIRSEEGLRFEPDASLAQAVNHRFAGLEPVTVEPPSSQAYRKTEVVLPEGEESEATEETEAAEEAPTSPFYEVEPETPQAEAPPPEAEEAASAVMEEAPTTPPPEPEPEPEPEASAESAEPTPPSPEPSLRPPRPPRFRVEEERRRGLPVWVPAALLIVVLGAVAVWFLLFSRPSEPEVVPPAPSQAEVQPTAPAETTAAAATPAADTAAETSTPTVEAPPPPAPPAPGDYALIVGSVTSQAAAERIAERFRRTLSERGLPVTIVATSTGGTTRYRVAVGRYSSPEEALAAKRQLGDVLPPDAWVLRIPSTTQ</sequence>
<dbReference type="STRING" id="518766.Rmar_1520"/>
<proteinExistence type="predicted"/>
<evidence type="ECO:0000259" key="4">
    <source>
        <dbReference type="PROSITE" id="PS51724"/>
    </source>
</evidence>
<evidence type="ECO:0000313" key="6">
    <source>
        <dbReference type="Proteomes" id="UP000002221"/>
    </source>
</evidence>
<gene>
    <name evidence="5" type="ordered locus">Rmar_1520</name>
</gene>
<dbReference type="SUPFAM" id="SSF47729">
    <property type="entry name" value="IHF-like DNA-binding proteins"/>
    <property type="match status" value="1"/>
</dbReference>
<dbReference type="SUPFAM" id="SSF110997">
    <property type="entry name" value="Sporulation related repeat"/>
    <property type="match status" value="1"/>
</dbReference>
<dbReference type="HOGENOM" id="CLU_766991_0_0_10"/>
<evidence type="ECO:0000313" key="5">
    <source>
        <dbReference type="EMBL" id="ACY48407.1"/>
    </source>
</evidence>
<evidence type="ECO:0000256" key="1">
    <source>
        <dbReference type="ARBA" id="ARBA00023125"/>
    </source>
</evidence>
<feature type="compositionally biased region" description="Acidic residues" evidence="2">
    <location>
        <begin position="97"/>
        <end position="111"/>
    </location>
</feature>
<dbReference type="GO" id="GO:0042834">
    <property type="term" value="F:peptidoglycan binding"/>
    <property type="evidence" value="ECO:0007669"/>
    <property type="project" value="InterPro"/>
</dbReference>
<dbReference type="eggNOG" id="COG3087">
    <property type="taxonomic scope" value="Bacteria"/>
</dbReference>
<protein>
    <submittedName>
        <fullName evidence="5">Sporulation domain protein</fullName>
    </submittedName>
</protein>
<dbReference type="RefSeq" id="WP_012844018.1">
    <property type="nucleotide sequence ID" value="NC_013501.1"/>
</dbReference>
<feature type="compositionally biased region" description="Pro residues" evidence="2">
    <location>
        <begin position="266"/>
        <end position="276"/>
    </location>
</feature>
<dbReference type="GO" id="GO:0030527">
    <property type="term" value="F:structural constituent of chromatin"/>
    <property type="evidence" value="ECO:0007669"/>
    <property type="project" value="InterPro"/>
</dbReference>
<dbReference type="Pfam" id="PF05036">
    <property type="entry name" value="SPOR"/>
    <property type="match status" value="1"/>
</dbReference>
<reference evidence="5 6" key="1">
    <citation type="journal article" date="2009" name="Stand. Genomic Sci.">
        <title>Complete genome sequence of Rhodothermus marinus type strain (R-10).</title>
        <authorList>
            <person name="Nolan M."/>
            <person name="Tindall B.J."/>
            <person name="Pomrenke H."/>
            <person name="Lapidus A."/>
            <person name="Copeland A."/>
            <person name="Glavina Del Rio T."/>
            <person name="Lucas S."/>
            <person name="Chen F."/>
            <person name="Tice H."/>
            <person name="Cheng J.F."/>
            <person name="Saunders E."/>
            <person name="Han C."/>
            <person name="Bruce D."/>
            <person name="Goodwin L."/>
            <person name="Chain P."/>
            <person name="Pitluck S."/>
            <person name="Ovchinikova G."/>
            <person name="Pati A."/>
            <person name="Ivanova N."/>
            <person name="Mavromatis K."/>
            <person name="Chen A."/>
            <person name="Palaniappan K."/>
            <person name="Land M."/>
            <person name="Hauser L."/>
            <person name="Chang Y.J."/>
            <person name="Jeffries C.D."/>
            <person name="Brettin T."/>
            <person name="Goker M."/>
            <person name="Bristow J."/>
            <person name="Eisen J.A."/>
            <person name="Markowitz V."/>
            <person name="Hugenholtz P."/>
            <person name="Kyrpides N.C."/>
            <person name="Klenk H.P."/>
            <person name="Detter J.C."/>
        </authorList>
    </citation>
    <scope>NUCLEOTIDE SEQUENCE [LARGE SCALE GENOMIC DNA]</scope>
    <source>
        <strain evidence="6">ATCC 43812 / DSM 4252 / R-10</strain>
    </source>
</reference>
<evidence type="ECO:0000256" key="3">
    <source>
        <dbReference type="SAM" id="Phobius"/>
    </source>
</evidence>
<feature type="region of interest" description="Disordered" evidence="2">
    <location>
        <begin position="78"/>
        <end position="185"/>
    </location>
</feature>
<dbReference type="Gene3D" id="3.30.70.1070">
    <property type="entry name" value="Sporulation related repeat"/>
    <property type="match status" value="1"/>
</dbReference>
<keyword evidence="1" id="KW-0238">DNA-binding</keyword>
<feature type="region of interest" description="Disordered" evidence="2">
    <location>
        <begin position="225"/>
        <end position="277"/>
    </location>
</feature>
<feature type="domain" description="SPOR" evidence="4">
    <location>
        <begin position="273"/>
        <end position="356"/>
    </location>
</feature>
<organism evidence="5 6">
    <name type="scientific">Rhodothermus marinus (strain ATCC 43812 / DSM 4252 / R-10)</name>
    <name type="common">Rhodothermus obamensis</name>
    <dbReference type="NCBI Taxonomy" id="518766"/>
    <lineage>
        <taxon>Bacteria</taxon>
        <taxon>Pseudomonadati</taxon>
        <taxon>Rhodothermota</taxon>
        <taxon>Rhodothermia</taxon>
        <taxon>Rhodothermales</taxon>
        <taxon>Rhodothermaceae</taxon>
        <taxon>Rhodothermus</taxon>
    </lineage>
</organism>
<dbReference type="InterPro" id="IPR007730">
    <property type="entry name" value="SPOR-like_dom"/>
</dbReference>
<dbReference type="PROSITE" id="PS51724">
    <property type="entry name" value="SPOR"/>
    <property type="match status" value="1"/>
</dbReference>
<dbReference type="Proteomes" id="UP000002221">
    <property type="component" value="Chromosome"/>
</dbReference>
<keyword evidence="3" id="KW-0812">Transmembrane</keyword>
<feature type="transmembrane region" description="Helical" evidence="3">
    <location>
        <begin position="196"/>
        <end position="218"/>
    </location>
</feature>
<name>D0MIU9_RHOM4</name>
<evidence type="ECO:0000256" key="2">
    <source>
        <dbReference type="SAM" id="MobiDB-lite"/>
    </source>
</evidence>
<keyword evidence="3" id="KW-1133">Transmembrane helix</keyword>
<dbReference type="OrthoDB" id="1496336at2"/>
<feature type="compositionally biased region" description="Low complexity" evidence="2">
    <location>
        <begin position="233"/>
        <end position="265"/>
    </location>
</feature>
<dbReference type="EMBL" id="CP001807">
    <property type="protein sequence ID" value="ACY48407.1"/>
    <property type="molecule type" value="Genomic_DNA"/>
</dbReference>
<dbReference type="GO" id="GO:0003677">
    <property type="term" value="F:DNA binding"/>
    <property type="evidence" value="ECO:0007669"/>
    <property type="project" value="UniProtKB-KW"/>
</dbReference>
<accession>D0MIU9</accession>
<keyword evidence="6" id="KW-1185">Reference proteome</keyword>
<dbReference type="AlphaFoldDB" id="D0MIU9"/>
<feature type="compositionally biased region" description="Pro residues" evidence="2">
    <location>
        <begin position="169"/>
        <end position="183"/>
    </location>
</feature>